<evidence type="ECO:0000256" key="12">
    <source>
        <dbReference type="ARBA" id="ARBA00044252"/>
    </source>
</evidence>
<comment type="subunit">
    <text evidence="2">Homodimer.</text>
</comment>
<dbReference type="GO" id="GO:0070006">
    <property type="term" value="F:metalloaminopeptidase activity"/>
    <property type="evidence" value="ECO:0007669"/>
    <property type="project" value="InterPro"/>
</dbReference>
<dbReference type="InterPro" id="IPR000994">
    <property type="entry name" value="Pept_M24"/>
</dbReference>
<reference evidence="18" key="1">
    <citation type="submission" date="2017-11" db="EMBL/GenBank/DDBJ databases">
        <title>The sensing device of the deep-sea amphipod.</title>
        <authorList>
            <person name="Kobayashi H."/>
            <person name="Nagahama T."/>
            <person name="Arai W."/>
            <person name="Sasagawa Y."/>
            <person name="Umeda M."/>
            <person name="Hayashi T."/>
            <person name="Nikaido I."/>
            <person name="Watanabe H."/>
            <person name="Oguri K."/>
            <person name="Kitazato H."/>
            <person name="Fujioka K."/>
            <person name="Kido Y."/>
            <person name="Takami H."/>
        </authorList>
    </citation>
    <scope>NUCLEOTIDE SEQUENCE</scope>
    <source>
        <tissue evidence="18">Whole body</tissue>
    </source>
</reference>
<evidence type="ECO:0000259" key="17">
    <source>
        <dbReference type="SMART" id="SM01011"/>
    </source>
</evidence>
<dbReference type="GO" id="GO:0102009">
    <property type="term" value="F:proline dipeptidase activity"/>
    <property type="evidence" value="ECO:0007669"/>
    <property type="project" value="UniProtKB-EC"/>
</dbReference>
<dbReference type="SMART" id="SM01011">
    <property type="entry name" value="AMP_N"/>
    <property type="match status" value="1"/>
</dbReference>
<organism evidence="18">
    <name type="scientific">Hirondellea gigas</name>
    <dbReference type="NCBI Taxonomy" id="1518452"/>
    <lineage>
        <taxon>Eukaryota</taxon>
        <taxon>Metazoa</taxon>
        <taxon>Ecdysozoa</taxon>
        <taxon>Arthropoda</taxon>
        <taxon>Crustacea</taxon>
        <taxon>Multicrustacea</taxon>
        <taxon>Malacostraca</taxon>
        <taxon>Eumalacostraca</taxon>
        <taxon>Peracarida</taxon>
        <taxon>Amphipoda</taxon>
        <taxon>Amphilochidea</taxon>
        <taxon>Lysianassida</taxon>
        <taxon>Lysianassidira</taxon>
        <taxon>Lysianassoidea</taxon>
        <taxon>Lysianassidae</taxon>
        <taxon>Hirondellea</taxon>
    </lineage>
</organism>
<keyword evidence="3" id="KW-0645">Protease</keyword>
<evidence type="ECO:0000256" key="5">
    <source>
        <dbReference type="ARBA" id="ARBA00022801"/>
    </source>
</evidence>
<evidence type="ECO:0000256" key="1">
    <source>
        <dbReference type="ARBA" id="ARBA00001936"/>
    </source>
</evidence>
<evidence type="ECO:0000256" key="6">
    <source>
        <dbReference type="ARBA" id="ARBA00022997"/>
    </source>
</evidence>
<dbReference type="Gene3D" id="3.40.350.10">
    <property type="entry name" value="Creatinase/prolidase N-terminal domain"/>
    <property type="match status" value="1"/>
</dbReference>
<dbReference type="InterPro" id="IPR029149">
    <property type="entry name" value="Creatin/AminoP/Spt16_N"/>
</dbReference>
<evidence type="ECO:0000256" key="10">
    <source>
        <dbReference type="ARBA" id="ARBA00044051"/>
    </source>
</evidence>
<dbReference type="AlphaFoldDB" id="A0A6A7G5N1"/>
<dbReference type="GO" id="GO:0006508">
    <property type="term" value="P:proteolysis"/>
    <property type="evidence" value="ECO:0007669"/>
    <property type="project" value="UniProtKB-KW"/>
</dbReference>
<keyword evidence="8" id="KW-0464">Manganese</keyword>
<keyword evidence="7" id="KW-0482">Metalloprotease</keyword>
<comment type="similarity">
    <text evidence="9">Belongs to the peptidase M24B family. Eukaryotic-type prolidase subfamily.</text>
</comment>
<comment type="catalytic activity">
    <reaction evidence="15">
        <text>Xaa-L-Pro dipeptide + H2O = an L-alpha-amino acid + L-proline</text>
        <dbReference type="Rhea" id="RHEA:76407"/>
        <dbReference type="ChEBI" id="CHEBI:15377"/>
        <dbReference type="ChEBI" id="CHEBI:59869"/>
        <dbReference type="ChEBI" id="CHEBI:60039"/>
        <dbReference type="ChEBI" id="CHEBI:195196"/>
        <dbReference type="EC" id="3.4.13.9"/>
    </reaction>
</comment>
<sequence length="581" mass="65297">MIRVSFSNKVEDSVRFNGIQLVSLCQTLITPHKFQLQYCDLKQEQFCTASFQEISALTGVRRSRNRGGGGEIVGCAMASTSAPPPWKEWPHELPLRIDQVQLDNFKFLEDDAFYKGLVTECRQNAIAALTREIRCENSAILLAGGKSSDFDLYDTDIGHCPFRQEAFFRYIFGVNEPDCVGIIDLSTKESILLVPEQPEEYTKWCGKPHDHGWYESRFGVTLCAFTKDLHEILQKRKISQLYTLSGMNTDSGRTTSTTATFDQISEYKLDSESIYPILSECRVFKTPKEVEYIRRAMLVSSQAHVYVMRHAKPGISERQLEAMFGAWCEYFGGARHNAYTCICASGPNASILHYGHAGRPNDRFLKDGDILMLDMGGEYRGYATDITCAYPVNGEFTDDQRLIFEAVLSAQRAVLAAMKPGVLWPDMHRLAEKVILQHLDTARILHNGTIEEYIEANLGTVFMPHGLGHFIGLAVHDVGGFTAEHPRRTEPGICYLRTARVLQAGMLTSVEPGCYFIDDLLDKALADDKQGRFLNASVLRRFRGFGGVRLEDDVLVTPDGIENFTICPRTVNDIWAVMNGK</sequence>
<evidence type="ECO:0000256" key="2">
    <source>
        <dbReference type="ARBA" id="ARBA00011738"/>
    </source>
</evidence>
<evidence type="ECO:0000256" key="7">
    <source>
        <dbReference type="ARBA" id="ARBA00023049"/>
    </source>
</evidence>
<dbReference type="Pfam" id="PF05195">
    <property type="entry name" value="AMP_N"/>
    <property type="match status" value="1"/>
</dbReference>
<evidence type="ECO:0000256" key="9">
    <source>
        <dbReference type="ARBA" id="ARBA00043990"/>
    </source>
</evidence>
<dbReference type="GO" id="GO:0030145">
    <property type="term" value="F:manganese ion binding"/>
    <property type="evidence" value="ECO:0007669"/>
    <property type="project" value="InterPro"/>
</dbReference>
<dbReference type="EMBL" id="IACT01006601">
    <property type="protein sequence ID" value="LAC25729.1"/>
    <property type="molecule type" value="mRNA"/>
</dbReference>
<keyword evidence="4 16" id="KW-0479">Metal-binding</keyword>
<evidence type="ECO:0000256" key="3">
    <source>
        <dbReference type="ARBA" id="ARBA00022670"/>
    </source>
</evidence>
<keyword evidence="5" id="KW-0378">Hydrolase</keyword>
<evidence type="ECO:0000313" key="18">
    <source>
        <dbReference type="EMBL" id="LAC25729.1"/>
    </source>
</evidence>
<comment type="cofactor">
    <cofactor evidence="1">
        <name>Mn(2+)</name>
        <dbReference type="ChEBI" id="CHEBI:29035"/>
    </cofactor>
</comment>
<evidence type="ECO:0000256" key="11">
    <source>
        <dbReference type="ARBA" id="ARBA00044141"/>
    </source>
</evidence>
<dbReference type="SUPFAM" id="SSF55920">
    <property type="entry name" value="Creatinase/aminopeptidase"/>
    <property type="match status" value="1"/>
</dbReference>
<keyword evidence="6" id="KW-0224">Dipeptidase</keyword>
<proteinExistence type="evidence at transcript level"/>
<evidence type="ECO:0000256" key="13">
    <source>
        <dbReference type="ARBA" id="ARBA00044284"/>
    </source>
</evidence>
<name>A0A6A7G5N1_9CRUS</name>
<dbReference type="EC" id="3.4.13.9" evidence="10"/>
<dbReference type="InterPro" id="IPR036005">
    <property type="entry name" value="Creatinase/aminopeptidase-like"/>
</dbReference>
<evidence type="ECO:0000256" key="8">
    <source>
        <dbReference type="ARBA" id="ARBA00023211"/>
    </source>
</evidence>
<dbReference type="InterPro" id="IPR007865">
    <property type="entry name" value="Aminopep_P_N"/>
</dbReference>
<dbReference type="InterPro" id="IPR001131">
    <property type="entry name" value="Peptidase_M24B_aminopep-P_CS"/>
</dbReference>
<dbReference type="InterPro" id="IPR052433">
    <property type="entry name" value="X-Pro_dipept-like"/>
</dbReference>
<feature type="domain" description="Aminopeptidase P N-terminal" evidence="17">
    <location>
        <begin position="117"/>
        <end position="252"/>
    </location>
</feature>
<evidence type="ECO:0000256" key="4">
    <source>
        <dbReference type="ARBA" id="ARBA00022723"/>
    </source>
</evidence>
<dbReference type="PROSITE" id="PS00491">
    <property type="entry name" value="PROLINE_PEPTIDASE"/>
    <property type="match status" value="1"/>
</dbReference>
<evidence type="ECO:0000256" key="15">
    <source>
        <dbReference type="ARBA" id="ARBA00048994"/>
    </source>
</evidence>
<dbReference type="PANTHER" id="PTHR48480:SF2">
    <property type="entry name" value="PEPTIDASE D"/>
    <property type="match status" value="1"/>
</dbReference>
<dbReference type="CDD" id="cd01087">
    <property type="entry name" value="Prolidase"/>
    <property type="match status" value="1"/>
</dbReference>
<accession>A0A6A7G5N1</accession>
<evidence type="ECO:0000256" key="16">
    <source>
        <dbReference type="RuleBase" id="RU000590"/>
    </source>
</evidence>
<evidence type="ECO:0000256" key="14">
    <source>
        <dbReference type="ARBA" id="ARBA00044351"/>
    </source>
</evidence>
<dbReference type="Gene3D" id="3.90.230.10">
    <property type="entry name" value="Creatinase/methionine aminopeptidase superfamily"/>
    <property type="match status" value="1"/>
</dbReference>
<dbReference type="Pfam" id="PF00557">
    <property type="entry name" value="Peptidase_M24"/>
    <property type="match status" value="1"/>
</dbReference>
<dbReference type="FunFam" id="3.90.230.10:FF:000002">
    <property type="entry name" value="Xaa-Pro aminopeptidase 3"/>
    <property type="match status" value="1"/>
</dbReference>
<dbReference type="SUPFAM" id="SSF53092">
    <property type="entry name" value="Creatinase/prolidase N-terminal domain"/>
    <property type="match status" value="1"/>
</dbReference>
<dbReference type="PANTHER" id="PTHR48480">
    <property type="match status" value="1"/>
</dbReference>
<protein>
    <recommendedName>
        <fullName evidence="11">Xaa-Pro dipeptidase</fullName>
        <ecNumber evidence="10">3.4.13.9</ecNumber>
    </recommendedName>
    <alternativeName>
        <fullName evidence="14">Imidodipeptidase</fullName>
    </alternativeName>
    <alternativeName>
        <fullName evidence="12">Peptidase D</fullName>
    </alternativeName>
    <alternativeName>
        <fullName evidence="13">Proline dipeptidase</fullName>
    </alternativeName>
</protein>